<evidence type="ECO:0000313" key="1">
    <source>
        <dbReference type="EMBL" id="KAJ3993462.1"/>
    </source>
</evidence>
<dbReference type="EMBL" id="MU790764">
    <property type="protein sequence ID" value="KAJ3993462.1"/>
    <property type="molecule type" value="Genomic_DNA"/>
</dbReference>
<comment type="caution">
    <text evidence="1">The sequence shown here is derived from an EMBL/GenBank/DDBJ whole genome shotgun (WGS) entry which is preliminary data.</text>
</comment>
<keyword evidence="2" id="KW-1185">Reference proteome</keyword>
<dbReference type="Proteomes" id="UP001163828">
    <property type="component" value="Unassembled WGS sequence"/>
</dbReference>
<accession>A0ABQ8Q435</accession>
<sequence>MEKIFPQLAGQASPPLTSFTELVMHRSWPLLSLAFIVLISLSSVCTLSVESRGLPLKDMDTSSLSSGTITIKWKERSRPVVSPDREEPDAIRAKLPLAKRKIHRLTSAAENVLGLDIIPGKPLTINYDSGSSFESAYGYGFVKFLIIGGKKSEGKHVEGLIYLGSTEYTQRLYELGRIYFGDDQVFPEKKS</sequence>
<proteinExistence type="predicted"/>
<gene>
    <name evidence="1" type="ORF">F5050DRAFT_1781633</name>
</gene>
<organism evidence="1 2">
    <name type="scientific">Lentinula boryana</name>
    <dbReference type="NCBI Taxonomy" id="40481"/>
    <lineage>
        <taxon>Eukaryota</taxon>
        <taxon>Fungi</taxon>
        <taxon>Dikarya</taxon>
        <taxon>Basidiomycota</taxon>
        <taxon>Agaricomycotina</taxon>
        <taxon>Agaricomycetes</taxon>
        <taxon>Agaricomycetidae</taxon>
        <taxon>Agaricales</taxon>
        <taxon>Marasmiineae</taxon>
        <taxon>Omphalotaceae</taxon>
        <taxon>Lentinula</taxon>
    </lineage>
</organism>
<reference evidence="1" key="1">
    <citation type="submission" date="2022-08" db="EMBL/GenBank/DDBJ databases">
        <authorList>
            <consortium name="DOE Joint Genome Institute"/>
            <person name="Min B."/>
            <person name="Riley R."/>
            <person name="Sierra-Patev S."/>
            <person name="Naranjo-Ortiz M."/>
            <person name="Looney B."/>
            <person name="Konkel Z."/>
            <person name="Slot J.C."/>
            <person name="Sakamoto Y."/>
            <person name="Steenwyk J.L."/>
            <person name="Rokas A."/>
            <person name="Carro J."/>
            <person name="Camarero S."/>
            <person name="Ferreira P."/>
            <person name="Molpeceres G."/>
            <person name="Ruiz-Duenas F.J."/>
            <person name="Serrano A."/>
            <person name="Henrissat B."/>
            <person name="Drula E."/>
            <person name="Hughes K.W."/>
            <person name="Mata J.L."/>
            <person name="Ishikawa N.K."/>
            <person name="Vargas-Isla R."/>
            <person name="Ushijima S."/>
            <person name="Smith C.A."/>
            <person name="Ahrendt S."/>
            <person name="Andreopoulos W."/>
            <person name="He G."/>
            <person name="Labutti K."/>
            <person name="Lipzen A."/>
            <person name="Ng V."/>
            <person name="Sandor L."/>
            <person name="Barry K."/>
            <person name="Martinez A.T."/>
            <person name="Xiao Y."/>
            <person name="Gibbons J.G."/>
            <person name="Terashima K."/>
            <person name="Hibbett D.S."/>
            <person name="Grigoriev I.V."/>
        </authorList>
    </citation>
    <scope>NUCLEOTIDE SEQUENCE</scope>
    <source>
        <strain evidence="1">TFB10827</strain>
    </source>
</reference>
<evidence type="ECO:0000313" key="2">
    <source>
        <dbReference type="Proteomes" id="UP001163828"/>
    </source>
</evidence>
<name>A0ABQ8Q435_9AGAR</name>
<protein>
    <submittedName>
        <fullName evidence="1">Uncharacterized protein</fullName>
    </submittedName>
</protein>